<gene>
    <name evidence="16" type="ORF">PV327_000282</name>
</gene>
<organism evidence="16 17">
    <name type="scientific">Microctonus hyperodae</name>
    <name type="common">Parasitoid wasp</name>
    <dbReference type="NCBI Taxonomy" id="165561"/>
    <lineage>
        <taxon>Eukaryota</taxon>
        <taxon>Metazoa</taxon>
        <taxon>Ecdysozoa</taxon>
        <taxon>Arthropoda</taxon>
        <taxon>Hexapoda</taxon>
        <taxon>Insecta</taxon>
        <taxon>Pterygota</taxon>
        <taxon>Neoptera</taxon>
        <taxon>Endopterygota</taxon>
        <taxon>Hymenoptera</taxon>
        <taxon>Apocrita</taxon>
        <taxon>Ichneumonoidea</taxon>
        <taxon>Braconidae</taxon>
        <taxon>Euphorinae</taxon>
        <taxon>Microctonus</taxon>
    </lineage>
</organism>
<evidence type="ECO:0000256" key="4">
    <source>
        <dbReference type="ARBA" id="ARBA00004826"/>
    </source>
</evidence>
<evidence type="ECO:0000256" key="14">
    <source>
        <dbReference type="ARBA" id="ARBA00023235"/>
    </source>
</evidence>
<reference evidence="16" key="1">
    <citation type="journal article" date="2023" name="bioRxiv">
        <title>Scaffold-level genome assemblies of two parasitoid biocontrol wasps reveal the parthenogenesis mechanism and an associated novel virus.</title>
        <authorList>
            <person name="Inwood S."/>
            <person name="Skelly J."/>
            <person name="Guhlin J."/>
            <person name="Harrop T."/>
            <person name="Goldson S."/>
            <person name="Dearden P."/>
        </authorList>
    </citation>
    <scope>NUCLEOTIDE SEQUENCE</scope>
    <source>
        <strain evidence="16">Lincoln</strain>
        <tissue evidence="16">Whole body</tissue>
    </source>
</reference>
<dbReference type="InterPro" id="IPR000086">
    <property type="entry name" value="NUDIX_hydrolase_dom"/>
</dbReference>
<keyword evidence="10" id="KW-0460">Magnesium</keyword>
<dbReference type="SUPFAM" id="SSF55811">
    <property type="entry name" value="Nudix"/>
    <property type="match status" value="1"/>
</dbReference>
<keyword evidence="9" id="KW-0152">Cholesterol biosynthesis</keyword>
<evidence type="ECO:0000256" key="5">
    <source>
        <dbReference type="ARBA" id="ARBA00007579"/>
    </source>
</evidence>
<evidence type="ECO:0000256" key="12">
    <source>
        <dbReference type="ARBA" id="ARBA00023098"/>
    </source>
</evidence>
<protein>
    <recommendedName>
        <fullName evidence="6">isopentenyl-diphosphate Delta-isomerase</fullName>
        <ecNumber evidence="6">5.3.3.2</ecNumber>
    </recommendedName>
</protein>
<keyword evidence="17" id="KW-1185">Reference proteome</keyword>
<dbReference type="Proteomes" id="UP001168972">
    <property type="component" value="Unassembled WGS sequence"/>
</dbReference>
<dbReference type="GO" id="GO:0046872">
    <property type="term" value="F:metal ion binding"/>
    <property type="evidence" value="ECO:0007669"/>
    <property type="project" value="UniProtKB-KW"/>
</dbReference>
<dbReference type="InterPro" id="IPR011876">
    <property type="entry name" value="IsopentenylPP_isomerase_typ1"/>
</dbReference>
<name>A0AA39G5W1_MICHY</name>
<evidence type="ECO:0000256" key="7">
    <source>
        <dbReference type="ARBA" id="ARBA00022516"/>
    </source>
</evidence>
<evidence type="ECO:0000256" key="9">
    <source>
        <dbReference type="ARBA" id="ARBA00022778"/>
    </source>
</evidence>
<keyword evidence="11" id="KW-0752">Steroid biosynthesis</keyword>
<dbReference type="EMBL" id="JAQQBR010000001">
    <property type="protein sequence ID" value="KAK0182114.1"/>
    <property type="molecule type" value="Genomic_DNA"/>
</dbReference>
<accession>A0AA39G5W1</accession>
<dbReference type="AlphaFoldDB" id="A0AA39G5W1"/>
<feature type="domain" description="Nudix hydrolase" evidence="15">
    <location>
        <begin position="67"/>
        <end position="217"/>
    </location>
</feature>
<evidence type="ECO:0000313" key="16">
    <source>
        <dbReference type="EMBL" id="KAK0182114.1"/>
    </source>
</evidence>
<dbReference type="PIRSF" id="PIRSF018427">
    <property type="entry name" value="Isopntndiph_ism"/>
    <property type="match status" value="1"/>
</dbReference>
<keyword evidence="9" id="KW-0753">Steroid metabolism</keyword>
<evidence type="ECO:0000259" key="15">
    <source>
        <dbReference type="PROSITE" id="PS51462"/>
    </source>
</evidence>
<dbReference type="GO" id="GO:0006695">
    <property type="term" value="P:cholesterol biosynthetic process"/>
    <property type="evidence" value="ECO:0007669"/>
    <property type="project" value="UniProtKB-KW"/>
</dbReference>
<evidence type="ECO:0000313" key="17">
    <source>
        <dbReference type="Proteomes" id="UP001168972"/>
    </source>
</evidence>
<keyword evidence="14" id="KW-0413">Isomerase</keyword>
<evidence type="ECO:0000256" key="3">
    <source>
        <dbReference type="ARBA" id="ARBA00003951"/>
    </source>
</evidence>
<evidence type="ECO:0000256" key="2">
    <source>
        <dbReference type="ARBA" id="ARBA00001946"/>
    </source>
</evidence>
<evidence type="ECO:0000256" key="10">
    <source>
        <dbReference type="ARBA" id="ARBA00022842"/>
    </source>
</evidence>
<evidence type="ECO:0000256" key="1">
    <source>
        <dbReference type="ARBA" id="ARBA00000374"/>
    </source>
</evidence>
<evidence type="ECO:0000256" key="11">
    <source>
        <dbReference type="ARBA" id="ARBA00022955"/>
    </source>
</evidence>
<dbReference type="Gene3D" id="3.90.79.10">
    <property type="entry name" value="Nucleoside Triphosphate Pyrophosphohydrolase"/>
    <property type="match status" value="1"/>
</dbReference>
<sequence length="246" mass="28081">MLKAVTGIRGAVRSLTSSAGRNATPKVAPLQEAALEEQCILVDESDKSIGHASKRNCHKINGNKDIPLHRAFSVFLFDGKGDLLLQKRSASKITFPGYYTNTCCSHPLMEVPGESEERDALGVRRAARRRLAYELGIPTNEIELDEFIYLTRIHYQALGHDDVWGEHEIDYVLFLQKNNVTLDPNMDEVSEIKWVSKSKINEFVSKCNSPLTPWFELILNHKLSLWWDNLKCLEKVQDHKTIQRFM</sequence>
<keyword evidence="8" id="KW-0479">Metal-binding</keyword>
<dbReference type="PANTHER" id="PTHR10885:SF0">
    <property type="entry name" value="ISOPENTENYL-DIPHOSPHATE DELTA-ISOMERASE"/>
    <property type="match status" value="1"/>
</dbReference>
<keyword evidence="9" id="KW-0756">Sterol biosynthesis</keyword>
<keyword evidence="9" id="KW-0153">Cholesterol metabolism</keyword>
<comment type="similarity">
    <text evidence="5">Belongs to the IPP isomerase type 1 family.</text>
</comment>
<dbReference type="InterPro" id="IPR015797">
    <property type="entry name" value="NUDIX_hydrolase-like_dom_sf"/>
</dbReference>
<dbReference type="NCBIfam" id="TIGR02150">
    <property type="entry name" value="IPP_isom_1"/>
    <property type="match status" value="1"/>
</dbReference>
<dbReference type="PROSITE" id="PS51462">
    <property type="entry name" value="NUDIX"/>
    <property type="match status" value="1"/>
</dbReference>
<dbReference type="EC" id="5.3.3.2" evidence="6"/>
<comment type="cofactor">
    <cofactor evidence="2">
        <name>Mg(2+)</name>
        <dbReference type="ChEBI" id="CHEBI:18420"/>
    </cofactor>
</comment>
<evidence type="ECO:0000256" key="8">
    <source>
        <dbReference type="ARBA" id="ARBA00022723"/>
    </source>
</evidence>
<comment type="caution">
    <text evidence="16">The sequence shown here is derived from an EMBL/GenBank/DDBJ whole genome shotgun (WGS) entry which is preliminary data.</text>
</comment>
<dbReference type="PANTHER" id="PTHR10885">
    <property type="entry name" value="ISOPENTENYL-DIPHOSPHATE DELTA-ISOMERASE"/>
    <property type="match status" value="1"/>
</dbReference>
<dbReference type="GO" id="GO:0009240">
    <property type="term" value="P:isopentenyl diphosphate biosynthetic process"/>
    <property type="evidence" value="ECO:0007669"/>
    <property type="project" value="TreeGrafter"/>
</dbReference>
<reference evidence="16" key="2">
    <citation type="submission" date="2023-03" db="EMBL/GenBank/DDBJ databases">
        <authorList>
            <person name="Inwood S.N."/>
            <person name="Skelly J.G."/>
            <person name="Guhlin J."/>
            <person name="Harrop T.W.R."/>
            <person name="Goldson S.G."/>
            <person name="Dearden P.K."/>
        </authorList>
    </citation>
    <scope>NUCLEOTIDE SEQUENCE</scope>
    <source>
        <strain evidence="16">Lincoln</strain>
        <tissue evidence="16">Whole body</tissue>
    </source>
</reference>
<dbReference type="CDD" id="cd02885">
    <property type="entry name" value="NUDIX_IPP_Isomerase"/>
    <property type="match status" value="1"/>
</dbReference>
<dbReference type="NCBIfam" id="NF002995">
    <property type="entry name" value="PRK03759.1"/>
    <property type="match status" value="1"/>
</dbReference>
<dbReference type="GO" id="GO:0005737">
    <property type="term" value="C:cytoplasm"/>
    <property type="evidence" value="ECO:0007669"/>
    <property type="project" value="TreeGrafter"/>
</dbReference>
<comment type="function">
    <text evidence="3">Catalyzes the 1,3-allylic rearrangement of the homoallylic substrate isopentenyl (IPP) to its highly electrophilic allylic isomer, dimethylallyl diphosphate (DMAPP).</text>
</comment>
<keyword evidence="13" id="KW-0414">Isoprene biosynthesis</keyword>
<dbReference type="FunFam" id="3.90.79.10:FF:000012">
    <property type="entry name" value="Isopentenyl-diphosphate Delta-isomerase 1"/>
    <property type="match status" value="1"/>
</dbReference>
<keyword evidence="9" id="KW-1207">Sterol metabolism</keyword>
<evidence type="ECO:0000256" key="6">
    <source>
        <dbReference type="ARBA" id="ARBA00012057"/>
    </source>
</evidence>
<dbReference type="GO" id="GO:0004452">
    <property type="term" value="F:isopentenyl-diphosphate delta-isomerase activity"/>
    <property type="evidence" value="ECO:0007669"/>
    <property type="project" value="UniProtKB-EC"/>
</dbReference>
<evidence type="ECO:0000256" key="13">
    <source>
        <dbReference type="ARBA" id="ARBA00023229"/>
    </source>
</evidence>
<keyword evidence="12" id="KW-0443">Lipid metabolism</keyword>
<proteinExistence type="inferred from homology"/>
<keyword evidence="7" id="KW-0444">Lipid biosynthesis</keyword>
<comment type="catalytic activity">
    <reaction evidence="1">
        <text>isopentenyl diphosphate = dimethylallyl diphosphate</text>
        <dbReference type="Rhea" id="RHEA:23284"/>
        <dbReference type="ChEBI" id="CHEBI:57623"/>
        <dbReference type="ChEBI" id="CHEBI:128769"/>
        <dbReference type="EC" id="5.3.3.2"/>
    </reaction>
</comment>
<dbReference type="Pfam" id="PF00293">
    <property type="entry name" value="NUDIX"/>
    <property type="match status" value="1"/>
</dbReference>
<comment type="pathway">
    <text evidence="4">Isoprenoid biosynthesis; dimethylallyl diphosphate biosynthesis; dimethylallyl diphosphate from isopentenyl diphosphate: step 1/1.</text>
</comment>